<evidence type="ECO:0000256" key="5">
    <source>
        <dbReference type="PROSITE-ProRule" id="PRU00169"/>
    </source>
</evidence>
<feature type="domain" description="HTH luxR-type" evidence="6">
    <location>
        <begin position="154"/>
        <end position="219"/>
    </location>
</feature>
<dbReference type="InterPro" id="IPR011006">
    <property type="entry name" value="CheY-like_superfamily"/>
</dbReference>
<dbReference type="InterPro" id="IPR039420">
    <property type="entry name" value="WalR-like"/>
</dbReference>
<evidence type="ECO:0000256" key="4">
    <source>
        <dbReference type="ARBA" id="ARBA00023163"/>
    </source>
</evidence>
<dbReference type="CDD" id="cd17535">
    <property type="entry name" value="REC_NarL-like"/>
    <property type="match status" value="1"/>
</dbReference>
<evidence type="ECO:0000256" key="1">
    <source>
        <dbReference type="ARBA" id="ARBA00022553"/>
    </source>
</evidence>
<dbReference type="Proteomes" id="UP001589698">
    <property type="component" value="Unassembled WGS sequence"/>
</dbReference>
<dbReference type="PROSITE" id="PS50110">
    <property type="entry name" value="RESPONSE_REGULATORY"/>
    <property type="match status" value="1"/>
</dbReference>
<dbReference type="Pfam" id="PF00072">
    <property type="entry name" value="Response_reg"/>
    <property type="match status" value="1"/>
</dbReference>
<keyword evidence="4" id="KW-0804">Transcription</keyword>
<dbReference type="PANTHER" id="PTHR43214:SF24">
    <property type="entry name" value="TRANSCRIPTIONAL REGULATORY PROTEIN NARL-RELATED"/>
    <property type="match status" value="1"/>
</dbReference>
<dbReference type="SUPFAM" id="SSF52172">
    <property type="entry name" value="CheY-like"/>
    <property type="match status" value="1"/>
</dbReference>
<dbReference type="RefSeq" id="WP_378518835.1">
    <property type="nucleotide sequence ID" value="NZ_CBCSDI010000042.1"/>
</dbReference>
<protein>
    <submittedName>
        <fullName evidence="8">Response regulator</fullName>
    </submittedName>
</protein>
<dbReference type="PRINTS" id="PR00038">
    <property type="entry name" value="HTHLUXR"/>
</dbReference>
<dbReference type="SMART" id="SM00448">
    <property type="entry name" value="REC"/>
    <property type="match status" value="1"/>
</dbReference>
<feature type="domain" description="Response regulatory" evidence="7">
    <location>
        <begin position="7"/>
        <end position="125"/>
    </location>
</feature>
<name>A0ABV6E266_9ACTN</name>
<dbReference type="Pfam" id="PF00196">
    <property type="entry name" value="GerE"/>
    <property type="match status" value="1"/>
</dbReference>
<evidence type="ECO:0000313" key="8">
    <source>
        <dbReference type="EMBL" id="MFC0223077.1"/>
    </source>
</evidence>
<dbReference type="Gene3D" id="3.40.50.2300">
    <property type="match status" value="1"/>
</dbReference>
<evidence type="ECO:0000259" key="6">
    <source>
        <dbReference type="PROSITE" id="PS50043"/>
    </source>
</evidence>
<gene>
    <name evidence="8" type="ORF">ACFFJG_11330</name>
</gene>
<organism evidence="8 9">
    <name type="scientific">Nocardioides zeicaulis</name>
    <dbReference type="NCBI Taxonomy" id="1776857"/>
    <lineage>
        <taxon>Bacteria</taxon>
        <taxon>Bacillati</taxon>
        <taxon>Actinomycetota</taxon>
        <taxon>Actinomycetes</taxon>
        <taxon>Propionibacteriales</taxon>
        <taxon>Nocardioidaceae</taxon>
        <taxon>Nocardioides</taxon>
    </lineage>
</organism>
<dbReference type="PANTHER" id="PTHR43214">
    <property type="entry name" value="TWO-COMPONENT RESPONSE REGULATOR"/>
    <property type="match status" value="1"/>
</dbReference>
<keyword evidence="3" id="KW-0238">DNA-binding</keyword>
<reference evidence="8 9" key="1">
    <citation type="submission" date="2024-09" db="EMBL/GenBank/DDBJ databases">
        <authorList>
            <person name="Sun Q."/>
            <person name="Mori K."/>
        </authorList>
    </citation>
    <scope>NUCLEOTIDE SEQUENCE [LARGE SCALE GENOMIC DNA]</scope>
    <source>
        <strain evidence="8 9">CCM 8654</strain>
    </source>
</reference>
<comment type="caution">
    <text evidence="8">The sequence shown here is derived from an EMBL/GenBank/DDBJ whole genome shotgun (WGS) entry which is preliminary data.</text>
</comment>
<dbReference type="EMBL" id="JBHLXH010000001">
    <property type="protein sequence ID" value="MFC0223077.1"/>
    <property type="molecule type" value="Genomic_DNA"/>
</dbReference>
<evidence type="ECO:0000256" key="2">
    <source>
        <dbReference type="ARBA" id="ARBA00023015"/>
    </source>
</evidence>
<proteinExistence type="predicted"/>
<dbReference type="SMART" id="SM00421">
    <property type="entry name" value="HTH_LUXR"/>
    <property type="match status" value="1"/>
</dbReference>
<evidence type="ECO:0000256" key="3">
    <source>
        <dbReference type="ARBA" id="ARBA00023125"/>
    </source>
</evidence>
<evidence type="ECO:0000259" key="7">
    <source>
        <dbReference type="PROSITE" id="PS50110"/>
    </source>
</evidence>
<dbReference type="SUPFAM" id="SSF46894">
    <property type="entry name" value="C-terminal effector domain of the bipartite response regulators"/>
    <property type="match status" value="1"/>
</dbReference>
<dbReference type="InterPro" id="IPR016032">
    <property type="entry name" value="Sig_transdc_resp-reg_C-effctor"/>
</dbReference>
<accession>A0ABV6E266</accession>
<dbReference type="PROSITE" id="PS00622">
    <property type="entry name" value="HTH_LUXR_1"/>
    <property type="match status" value="1"/>
</dbReference>
<dbReference type="InterPro" id="IPR001789">
    <property type="entry name" value="Sig_transdc_resp-reg_receiver"/>
</dbReference>
<keyword evidence="1 5" id="KW-0597">Phosphoprotein</keyword>
<dbReference type="CDD" id="cd06170">
    <property type="entry name" value="LuxR_C_like"/>
    <property type="match status" value="1"/>
</dbReference>
<dbReference type="PROSITE" id="PS50043">
    <property type="entry name" value="HTH_LUXR_2"/>
    <property type="match status" value="1"/>
</dbReference>
<feature type="modified residue" description="4-aspartylphosphate" evidence="5">
    <location>
        <position position="58"/>
    </location>
</feature>
<dbReference type="InterPro" id="IPR058245">
    <property type="entry name" value="NreC/VraR/RcsB-like_REC"/>
</dbReference>
<sequence length="225" mass="24012">MNARTIRVVVADDQPMVLAGLTMMLGLEDDIEVVASVADGEQAVAVARDLRPDVVCLDIRMPRMDGITAARQLCGPDVEDKVPVLVLTTFDIDEYLFGALEAGVSGFLLKDAEPHVVADAVRAVAAGHGTIADSLTKRVLGELVSRRRTQPVTAARGSDLLTPRELDIVLLLAEGRSNDDIARALIVETSTVKSHLARILPKLGVSSRLQVAVWAYQNGLVEVGG</sequence>
<keyword evidence="9" id="KW-1185">Reference proteome</keyword>
<evidence type="ECO:0000313" key="9">
    <source>
        <dbReference type="Proteomes" id="UP001589698"/>
    </source>
</evidence>
<dbReference type="InterPro" id="IPR000792">
    <property type="entry name" value="Tscrpt_reg_LuxR_C"/>
</dbReference>
<keyword evidence="2" id="KW-0805">Transcription regulation</keyword>